<comment type="caution">
    <text evidence="9">The sequence shown here is derived from an EMBL/GenBank/DDBJ whole genome shotgun (WGS) entry which is preliminary data.</text>
</comment>
<dbReference type="Pfam" id="PF02132">
    <property type="entry name" value="RecR_ZnF"/>
    <property type="match status" value="1"/>
</dbReference>
<dbReference type="Gene3D" id="1.10.8.420">
    <property type="entry name" value="RecR Domain 1"/>
    <property type="match status" value="1"/>
</dbReference>
<dbReference type="Gene3D" id="3.40.1360.10">
    <property type="match status" value="1"/>
</dbReference>
<comment type="similarity">
    <text evidence="7">Belongs to the RecR family.</text>
</comment>
<evidence type="ECO:0000256" key="3">
    <source>
        <dbReference type="ARBA" id="ARBA00022771"/>
    </source>
</evidence>
<dbReference type="Pfam" id="PF21176">
    <property type="entry name" value="RecR_HhH"/>
    <property type="match status" value="1"/>
</dbReference>
<dbReference type="InterPro" id="IPR034137">
    <property type="entry name" value="TOPRIM_RecR"/>
</dbReference>
<dbReference type="GO" id="GO:0008270">
    <property type="term" value="F:zinc ion binding"/>
    <property type="evidence" value="ECO:0007669"/>
    <property type="project" value="UniProtKB-KW"/>
</dbReference>
<dbReference type="InterPro" id="IPR000093">
    <property type="entry name" value="DNA_Rcmb_RecR"/>
</dbReference>
<keyword evidence="2 7" id="KW-0227">DNA damage</keyword>
<evidence type="ECO:0000256" key="2">
    <source>
        <dbReference type="ARBA" id="ARBA00022763"/>
    </source>
</evidence>
<evidence type="ECO:0000256" key="7">
    <source>
        <dbReference type="HAMAP-Rule" id="MF_00017"/>
    </source>
</evidence>
<keyword evidence="1 7" id="KW-0479">Metal-binding</keyword>
<feature type="zinc finger region" description="C4-type" evidence="7">
    <location>
        <begin position="55"/>
        <end position="70"/>
    </location>
</feature>
<evidence type="ECO:0000256" key="4">
    <source>
        <dbReference type="ARBA" id="ARBA00022833"/>
    </source>
</evidence>
<evidence type="ECO:0000256" key="5">
    <source>
        <dbReference type="ARBA" id="ARBA00023172"/>
    </source>
</evidence>
<dbReference type="AlphaFoldDB" id="A0A7C4ASN5"/>
<evidence type="ECO:0000313" key="9">
    <source>
        <dbReference type="EMBL" id="HGH61520.1"/>
    </source>
</evidence>
<dbReference type="PANTHER" id="PTHR30446">
    <property type="entry name" value="RECOMBINATION PROTEIN RECR"/>
    <property type="match status" value="1"/>
</dbReference>
<dbReference type="Pfam" id="PF21175">
    <property type="entry name" value="RecR_C"/>
    <property type="match status" value="1"/>
</dbReference>
<dbReference type="GO" id="GO:0006281">
    <property type="term" value="P:DNA repair"/>
    <property type="evidence" value="ECO:0007669"/>
    <property type="project" value="UniProtKB-UniRule"/>
</dbReference>
<keyword evidence="4 7" id="KW-0862">Zinc</keyword>
<protein>
    <recommendedName>
        <fullName evidence="7">Recombination protein RecR</fullName>
    </recommendedName>
</protein>
<dbReference type="SMART" id="SM00493">
    <property type="entry name" value="TOPRIM"/>
    <property type="match status" value="1"/>
</dbReference>
<accession>A0A7C4ASN5</accession>
<proteinExistence type="inferred from homology"/>
<gene>
    <name evidence="7 9" type="primary">recR</name>
    <name evidence="9" type="ORF">ENV54_09510</name>
</gene>
<evidence type="ECO:0000256" key="6">
    <source>
        <dbReference type="ARBA" id="ARBA00023204"/>
    </source>
</evidence>
<reference evidence="9" key="1">
    <citation type="journal article" date="2020" name="mSystems">
        <title>Genome- and Community-Level Interaction Insights into Carbon Utilization and Element Cycling Functions of Hydrothermarchaeota in Hydrothermal Sediment.</title>
        <authorList>
            <person name="Zhou Z."/>
            <person name="Liu Y."/>
            <person name="Xu W."/>
            <person name="Pan J."/>
            <person name="Luo Z.H."/>
            <person name="Li M."/>
        </authorList>
    </citation>
    <scope>NUCLEOTIDE SEQUENCE [LARGE SCALE GENOMIC DNA]</scope>
    <source>
        <strain evidence="9">SpSt-769</strain>
    </source>
</reference>
<comment type="function">
    <text evidence="7">May play a role in DNA repair. It seems to be involved in an RecBC-independent recombinational process of DNA repair. It may act with RecF and RecO.</text>
</comment>
<organism evidence="9">
    <name type="scientific">Desulfomonile tiedjei</name>
    <dbReference type="NCBI Taxonomy" id="2358"/>
    <lineage>
        <taxon>Bacteria</taxon>
        <taxon>Pseudomonadati</taxon>
        <taxon>Thermodesulfobacteriota</taxon>
        <taxon>Desulfomonilia</taxon>
        <taxon>Desulfomonilales</taxon>
        <taxon>Desulfomonilaceae</taxon>
        <taxon>Desulfomonile</taxon>
    </lineage>
</organism>
<dbReference type="CDD" id="cd01025">
    <property type="entry name" value="TOPRIM_recR"/>
    <property type="match status" value="1"/>
</dbReference>
<feature type="domain" description="Toprim" evidence="8">
    <location>
        <begin position="78"/>
        <end position="173"/>
    </location>
</feature>
<dbReference type="Gene3D" id="3.30.60.80">
    <property type="match status" value="1"/>
</dbReference>
<keyword evidence="6 7" id="KW-0234">DNA repair</keyword>
<evidence type="ECO:0000256" key="1">
    <source>
        <dbReference type="ARBA" id="ARBA00022723"/>
    </source>
</evidence>
<evidence type="ECO:0000259" key="8">
    <source>
        <dbReference type="PROSITE" id="PS50880"/>
    </source>
</evidence>
<dbReference type="Gene3D" id="6.10.250.240">
    <property type="match status" value="1"/>
</dbReference>
<dbReference type="InterPro" id="IPR023627">
    <property type="entry name" value="Rcmb_RecR"/>
</dbReference>
<keyword evidence="3 7" id="KW-0863">Zinc-finger</keyword>
<dbReference type="PANTHER" id="PTHR30446:SF0">
    <property type="entry name" value="RECOMBINATION PROTEIN RECR"/>
    <property type="match status" value="1"/>
</dbReference>
<dbReference type="PROSITE" id="PS01300">
    <property type="entry name" value="RECR"/>
    <property type="match status" value="1"/>
</dbReference>
<dbReference type="SUPFAM" id="SSF111304">
    <property type="entry name" value="Recombination protein RecR"/>
    <property type="match status" value="1"/>
</dbReference>
<dbReference type="NCBIfam" id="TIGR00615">
    <property type="entry name" value="recR"/>
    <property type="match status" value="1"/>
</dbReference>
<name>A0A7C4ASN5_9BACT</name>
<dbReference type="InterPro" id="IPR015967">
    <property type="entry name" value="Rcmb_RecR_Znf"/>
</dbReference>
<dbReference type="GO" id="GO:0003677">
    <property type="term" value="F:DNA binding"/>
    <property type="evidence" value="ECO:0007669"/>
    <property type="project" value="UniProtKB-UniRule"/>
</dbReference>
<dbReference type="HAMAP" id="MF_00017">
    <property type="entry name" value="RecR"/>
    <property type="match status" value="1"/>
</dbReference>
<dbReference type="EMBL" id="DTGT01000302">
    <property type="protein sequence ID" value="HGH61520.1"/>
    <property type="molecule type" value="Genomic_DNA"/>
</dbReference>
<dbReference type="InterPro" id="IPR006171">
    <property type="entry name" value="TOPRIM_dom"/>
</dbReference>
<dbReference type="GO" id="GO:0006310">
    <property type="term" value="P:DNA recombination"/>
    <property type="evidence" value="ECO:0007669"/>
    <property type="project" value="UniProtKB-UniRule"/>
</dbReference>
<sequence length="196" mass="21425">MASPLAALIQAFKHLPGVGEKTALRYALHVLNAPSHEVGDLVAAIRRVREELKLCSICYNLTDVDPCAICSDPKRDASKLCVVETPVDLIAVEKSGRFRGVYHVIHGLLSPLDAVGPDDIKVRELLQRVESGEAQEVILALNPTVEGEATASYLADRLKRKGVKVTRIAYGIPMGGVLEYTDPLTVTRAFENRREI</sequence>
<keyword evidence="5 7" id="KW-0233">DNA recombination</keyword>
<dbReference type="Pfam" id="PF13662">
    <property type="entry name" value="Toprim_4"/>
    <property type="match status" value="1"/>
</dbReference>
<dbReference type="PROSITE" id="PS50880">
    <property type="entry name" value="TOPRIM"/>
    <property type="match status" value="1"/>
</dbReference>